<dbReference type="Pfam" id="PF00072">
    <property type="entry name" value="Response_reg"/>
    <property type="match status" value="1"/>
</dbReference>
<dbReference type="InterPro" id="IPR001789">
    <property type="entry name" value="Sig_transdc_resp-reg_receiver"/>
</dbReference>
<dbReference type="Proteomes" id="UP000190027">
    <property type="component" value="Unassembled WGS sequence"/>
</dbReference>
<dbReference type="SMART" id="SM00448">
    <property type="entry name" value="REC"/>
    <property type="match status" value="1"/>
</dbReference>
<sequence length="130" mass="14826">MSDMTYRILLAEDDDVNSLTIRRLLEHHGHSVDAVTNGYDALEKMRQNEYDVVLMDIRMPQLDGLEAMRRIRSDEEFQAQADIPIVALTAHAMMGDRETFLAEGMSGYLSKPVELADLLQVMQEVVKKSR</sequence>
<keyword evidence="1 3" id="KW-0597">Phosphoprotein</keyword>
<evidence type="ECO:0000256" key="3">
    <source>
        <dbReference type="PROSITE-ProRule" id="PRU00169"/>
    </source>
</evidence>
<gene>
    <name evidence="5" type="ORF">SAMN02745704_02592</name>
</gene>
<accession>A0A1T4XZG4</accession>
<feature type="modified residue" description="4-aspartylphosphate" evidence="3">
    <location>
        <position position="56"/>
    </location>
</feature>
<dbReference type="InterPro" id="IPR011006">
    <property type="entry name" value="CheY-like_superfamily"/>
</dbReference>
<dbReference type="PANTHER" id="PTHR45339">
    <property type="entry name" value="HYBRID SIGNAL TRANSDUCTION HISTIDINE KINASE J"/>
    <property type="match status" value="1"/>
</dbReference>
<evidence type="ECO:0000259" key="4">
    <source>
        <dbReference type="PROSITE" id="PS50110"/>
    </source>
</evidence>
<evidence type="ECO:0000313" key="5">
    <source>
        <dbReference type="EMBL" id="SKA94608.1"/>
    </source>
</evidence>
<dbReference type="PANTHER" id="PTHR45339:SF1">
    <property type="entry name" value="HYBRID SIGNAL TRANSDUCTION HISTIDINE KINASE J"/>
    <property type="match status" value="1"/>
</dbReference>
<dbReference type="STRING" id="1121449.SAMN02745704_02592"/>
<protein>
    <submittedName>
        <fullName evidence="5">CheY chemotaxis protein or a CheY-like REC (Receiver) domain</fullName>
    </submittedName>
</protein>
<dbReference type="OrthoDB" id="9816343at2"/>
<dbReference type="RefSeq" id="WP_078718134.1">
    <property type="nucleotide sequence ID" value="NZ_FUYC01000021.1"/>
</dbReference>
<keyword evidence="2" id="KW-0902">Two-component regulatory system</keyword>
<dbReference type="EMBL" id="FUYC01000021">
    <property type="protein sequence ID" value="SKA94608.1"/>
    <property type="molecule type" value="Genomic_DNA"/>
</dbReference>
<organism evidence="5 6">
    <name type="scientific">Paucidesulfovibrio gracilis DSM 16080</name>
    <dbReference type="NCBI Taxonomy" id="1121449"/>
    <lineage>
        <taxon>Bacteria</taxon>
        <taxon>Pseudomonadati</taxon>
        <taxon>Thermodesulfobacteriota</taxon>
        <taxon>Desulfovibrionia</taxon>
        <taxon>Desulfovibrionales</taxon>
        <taxon>Desulfovibrionaceae</taxon>
        <taxon>Paucidesulfovibrio</taxon>
    </lineage>
</organism>
<reference evidence="5 6" key="1">
    <citation type="submission" date="2017-02" db="EMBL/GenBank/DDBJ databases">
        <authorList>
            <person name="Peterson S.W."/>
        </authorList>
    </citation>
    <scope>NUCLEOTIDE SEQUENCE [LARGE SCALE GENOMIC DNA]</scope>
    <source>
        <strain evidence="5 6">DSM 16080</strain>
    </source>
</reference>
<dbReference type="GO" id="GO:0000160">
    <property type="term" value="P:phosphorelay signal transduction system"/>
    <property type="evidence" value="ECO:0007669"/>
    <property type="project" value="UniProtKB-KW"/>
</dbReference>
<dbReference type="PROSITE" id="PS50110">
    <property type="entry name" value="RESPONSE_REGULATORY"/>
    <property type="match status" value="1"/>
</dbReference>
<dbReference type="CDD" id="cd17546">
    <property type="entry name" value="REC_hyHK_CKI1_RcsC-like"/>
    <property type="match status" value="1"/>
</dbReference>
<dbReference type="AlphaFoldDB" id="A0A1T4XZG4"/>
<dbReference type="Gene3D" id="3.40.50.2300">
    <property type="match status" value="1"/>
</dbReference>
<keyword evidence="6" id="KW-1185">Reference proteome</keyword>
<evidence type="ECO:0000256" key="1">
    <source>
        <dbReference type="ARBA" id="ARBA00022553"/>
    </source>
</evidence>
<evidence type="ECO:0000256" key="2">
    <source>
        <dbReference type="ARBA" id="ARBA00023012"/>
    </source>
</evidence>
<feature type="domain" description="Response regulatory" evidence="4">
    <location>
        <begin position="7"/>
        <end position="126"/>
    </location>
</feature>
<proteinExistence type="predicted"/>
<evidence type="ECO:0000313" key="6">
    <source>
        <dbReference type="Proteomes" id="UP000190027"/>
    </source>
</evidence>
<name>A0A1T4XZG4_9BACT</name>
<dbReference type="SUPFAM" id="SSF52172">
    <property type="entry name" value="CheY-like"/>
    <property type="match status" value="1"/>
</dbReference>